<evidence type="ECO:0000313" key="7">
    <source>
        <dbReference type="EMBL" id="ANH80917.1"/>
    </source>
</evidence>
<evidence type="ECO:0000256" key="4">
    <source>
        <dbReference type="ARBA" id="ARBA00023136"/>
    </source>
</evidence>
<evidence type="ECO:0000256" key="3">
    <source>
        <dbReference type="ARBA" id="ARBA00022989"/>
    </source>
</evidence>
<keyword evidence="4 6" id="KW-0472">Membrane</keyword>
<name>A0A1A9HZT4_9BACT</name>
<evidence type="ECO:0000256" key="5">
    <source>
        <dbReference type="SAM" id="MobiDB-lite"/>
    </source>
</evidence>
<keyword evidence="3 6" id="KW-1133">Transmembrane helix</keyword>
<feature type="region of interest" description="Disordered" evidence="5">
    <location>
        <begin position="179"/>
        <end position="203"/>
    </location>
</feature>
<protein>
    <recommendedName>
        <fullName evidence="9">Holin</fullName>
    </recommendedName>
</protein>
<evidence type="ECO:0008006" key="9">
    <source>
        <dbReference type="Google" id="ProtNLM"/>
    </source>
</evidence>
<proteinExistence type="predicted"/>
<dbReference type="Pfam" id="PF05105">
    <property type="entry name" value="Phage_holin_4_1"/>
    <property type="match status" value="1"/>
</dbReference>
<organism evidence="7 8">
    <name type="scientific">Niabella ginsenosidivorans</name>
    <dbReference type="NCBI Taxonomy" id="1176587"/>
    <lineage>
        <taxon>Bacteria</taxon>
        <taxon>Pseudomonadati</taxon>
        <taxon>Bacteroidota</taxon>
        <taxon>Chitinophagia</taxon>
        <taxon>Chitinophagales</taxon>
        <taxon>Chitinophagaceae</taxon>
        <taxon>Niabella</taxon>
    </lineage>
</organism>
<feature type="transmembrane region" description="Helical" evidence="6">
    <location>
        <begin position="52"/>
        <end position="72"/>
    </location>
</feature>
<keyword evidence="2 6" id="KW-0812">Transmembrane</keyword>
<evidence type="ECO:0000256" key="6">
    <source>
        <dbReference type="SAM" id="Phobius"/>
    </source>
</evidence>
<dbReference type="AlphaFoldDB" id="A0A1A9HZT4"/>
<dbReference type="GO" id="GO:0016020">
    <property type="term" value="C:membrane"/>
    <property type="evidence" value="ECO:0007669"/>
    <property type="project" value="UniProtKB-SubCell"/>
</dbReference>
<dbReference type="KEGG" id="nia:A8C56_07925"/>
<dbReference type="Proteomes" id="UP000077667">
    <property type="component" value="Chromosome"/>
</dbReference>
<dbReference type="InterPro" id="IPR006480">
    <property type="entry name" value="Phage_holin_4_1"/>
</dbReference>
<evidence type="ECO:0000256" key="1">
    <source>
        <dbReference type="ARBA" id="ARBA00004141"/>
    </source>
</evidence>
<evidence type="ECO:0000313" key="8">
    <source>
        <dbReference type="Proteomes" id="UP000077667"/>
    </source>
</evidence>
<feature type="transmembrane region" description="Helical" evidence="6">
    <location>
        <begin position="93"/>
        <end position="110"/>
    </location>
</feature>
<gene>
    <name evidence="7" type="ORF">A8C56_07925</name>
</gene>
<keyword evidence="8" id="KW-1185">Reference proteome</keyword>
<reference evidence="7 8" key="1">
    <citation type="submission" date="2016-05" db="EMBL/GenBank/DDBJ databases">
        <title>Niabella ginsenosidivorans BS26 whole genome sequencing.</title>
        <authorList>
            <person name="Im W.T."/>
            <person name="Siddiqi M.Z."/>
        </authorList>
    </citation>
    <scope>NUCLEOTIDE SEQUENCE [LARGE SCALE GENOMIC DNA]</scope>
    <source>
        <strain evidence="7 8">BS26</strain>
    </source>
</reference>
<comment type="subcellular location">
    <subcellularLocation>
        <location evidence="1">Membrane</location>
        <topology evidence="1">Multi-pass membrane protein</topology>
    </subcellularLocation>
</comment>
<sequence>MSNNKQGRFSPNPRVPVPAPIFPFLFLISNFLFSLSYLKFHKMNHFIQYRPNAPLLVWLLVVFILDFIFGLSKAIFSKLPRTSNNLRKSITKFLQYGGCIIVSMVILNIVSASNETFGRSFAWFFGDVMLYIMIYTEVVSVFENMEAMAPGSTFVKVFVRPVRKVITFQLKQLFREDRAAPDGTGGTDNEISSSCSARDQCRN</sequence>
<dbReference type="EMBL" id="CP015772">
    <property type="protein sequence ID" value="ANH80917.1"/>
    <property type="molecule type" value="Genomic_DNA"/>
</dbReference>
<feature type="compositionally biased region" description="Polar residues" evidence="5">
    <location>
        <begin position="187"/>
        <end position="203"/>
    </location>
</feature>
<evidence type="ECO:0000256" key="2">
    <source>
        <dbReference type="ARBA" id="ARBA00022692"/>
    </source>
</evidence>
<dbReference type="STRING" id="1176587.A8C56_07925"/>
<accession>A0A1A9HZT4</accession>
<feature type="transmembrane region" description="Helical" evidence="6">
    <location>
        <begin position="21"/>
        <end position="40"/>
    </location>
</feature>
<feature type="transmembrane region" description="Helical" evidence="6">
    <location>
        <begin position="122"/>
        <end position="142"/>
    </location>
</feature>